<protein>
    <submittedName>
        <fullName evidence="3">Transposase</fullName>
    </submittedName>
</protein>
<dbReference type="InterPro" id="IPR006842">
    <property type="entry name" value="Transposase_31"/>
</dbReference>
<dbReference type="Pfam" id="PF14261">
    <property type="entry name" value="DUF4351"/>
    <property type="match status" value="1"/>
</dbReference>
<dbReference type="RefSeq" id="WP_012970657.1">
    <property type="nucleotide sequence ID" value="NC_013851.1"/>
</dbReference>
<dbReference type="PANTHER" id="PTHR34611:SF2">
    <property type="entry name" value="INACTIVE RECOMBINATION-PROMOTING NUCLEASE-LIKE PROTEIN RPNE-RELATED"/>
    <property type="match status" value="1"/>
</dbReference>
<dbReference type="Proteomes" id="UP000001441">
    <property type="component" value="Chromosome"/>
</dbReference>
<sequence length="341" mass="39358">MNTHDPSYKLLFSHPQMVRDLLVGFVDEPWVADLDLDSLEQVSGSYISEDLREREDDLLWRVRLRDGERDRWLYLYLLLEFQSSVDVFMAVRLLTYLGLLYQDLIRQRAFTEAGRLPPVLPIVLYNGKPRWTAATELLDLIEPTPGRLRDYAPRLRYLLLDEGAIDESAPWALQNLVAALFRLEKSRGPLPLQTAIAALIDWLDAPEQASLRRAFTVWIKRVLIPGRMPGVNLPELGDLLEIKTMLAESVIEWTQDWKQQGIEEGRIQGRMEGRMEGRIEGRIQGLIEGESSLLERLLTKRFGPLPEDVRTRLQAANSEQLQCWAERILDARQLRDVFADD</sequence>
<organism evidence="3 4">
    <name type="scientific">Allochromatium vinosum (strain ATCC 17899 / DSM 180 / NBRC 103801 / NCIMB 10441 / D)</name>
    <name type="common">Chromatium vinosum</name>
    <dbReference type="NCBI Taxonomy" id="572477"/>
    <lineage>
        <taxon>Bacteria</taxon>
        <taxon>Pseudomonadati</taxon>
        <taxon>Pseudomonadota</taxon>
        <taxon>Gammaproteobacteria</taxon>
        <taxon>Chromatiales</taxon>
        <taxon>Chromatiaceae</taxon>
        <taxon>Allochromatium</taxon>
    </lineage>
</organism>
<evidence type="ECO:0000259" key="1">
    <source>
        <dbReference type="Pfam" id="PF04754"/>
    </source>
</evidence>
<dbReference type="STRING" id="572477.Alvin_1448"/>
<feature type="domain" description="DUF4351" evidence="2">
    <location>
        <begin position="284"/>
        <end position="337"/>
    </location>
</feature>
<feature type="domain" description="Transposase (putative) YhgA-like" evidence="1">
    <location>
        <begin position="3"/>
        <end position="169"/>
    </location>
</feature>
<dbReference type="OrthoDB" id="5562276at2"/>
<proteinExistence type="predicted"/>
<dbReference type="AlphaFoldDB" id="D3RT74"/>
<reference evidence="3 4" key="1">
    <citation type="journal article" date="2011" name="Stand. Genomic Sci.">
        <title>Complete genome sequence of Allochromatium vinosum DSM 180(T).</title>
        <authorList>
            <person name="Weissgerber T."/>
            <person name="Zigann R."/>
            <person name="Bruce D."/>
            <person name="Chang Y.J."/>
            <person name="Detter J.C."/>
            <person name="Han C."/>
            <person name="Hauser L."/>
            <person name="Jeffries C.D."/>
            <person name="Land M."/>
            <person name="Munk A.C."/>
            <person name="Tapia R."/>
            <person name="Dahl C."/>
        </authorList>
    </citation>
    <scope>NUCLEOTIDE SEQUENCE [LARGE SCALE GENOMIC DNA]</scope>
    <source>
        <strain evidence="4">ATCC 17899 / DSM 180 / NBRC 103801 / NCIMB 10441 / D</strain>
    </source>
</reference>
<dbReference type="InterPro" id="IPR025587">
    <property type="entry name" value="DUF4351"/>
</dbReference>
<dbReference type="eggNOG" id="COG5464">
    <property type="taxonomic scope" value="Bacteria"/>
</dbReference>
<dbReference type="KEGG" id="alv:Alvin_1448"/>
<gene>
    <name evidence="3" type="ordered locus">Alvin_1448</name>
</gene>
<dbReference type="Pfam" id="PF04754">
    <property type="entry name" value="Transposase_31"/>
    <property type="match status" value="1"/>
</dbReference>
<evidence type="ECO:0000313" key="3">
    <source>
        <dbReference type="EMBL" id="ADC62383.1"/>
    </source>
</evidence>
<evidence type="ECO:0000313" key="4">
    <source>
        <dbReference type="Proteomes" id="UP000001441"/>
    </source>
</evidence>
<accession>D3RT74</accession>
<evidence type="ECO:0000259" key="2">
    <source>
        <dbReference type="Pfam" id="PF14261"/>
    </source>
</evidence>
<keyword evidence="4" id="KW-1185">Reference proteome</keyword>
<dbReference type="InterPro" id="IPR051699">
    <property type="entry name" value="Rpn/YhgA-like_nuclease"/>
</dbReference>
<dbReference type="PANTHER" id="PTHR34611">
    <property type="match status" value="1"/>
</dbReference>
<dbReference type="HOGENOM" id="CLU_059548_0_1_6"/>
<name>D3RT74_ALLVD</name>
<dbReference type="EMBL" id="CP001896">
    <property type="protein sequence ID" value="ADC62383.1"/>
    <property type="molecule type" value="Genomic_DNA"/>
</dbReference>